<dbReference type="Proteomes" id="UP000535589">
    <property type="component" value="Unassembled WGS sequence"/>
</dbReference>
<feature type="signal peptide" evidence="1">
    <location>
        <begin position="1"/>
        <end position="20"/>
    </location>
</feature>
<name>A0A7X8YIL0_9VIBR</name>
<organism evidence="2 3">
    <name type="scientific">Vibrio agarilyticus</name>
    <dbReference type="NCBI Taxonomy" id="2726741"/>
    <lineage>
        <taxon>Bacteria</taxon>
        <taxon>Pseudomonadati</taxon>
        <taxon>Pseudomonadota</taxon>
        <taxon>Gammaproteobacteria</taxon>
        <taxon>Vibrionales</taxon>
        <taxon>Vibrionaceae</taxon>
        <taxon>Vibrio</taxon>
    </lineage>
</organism>
<reference evidence="2 3" key="1">
    <citation type="submission" date="2020-04" db="EMBL/GenBank/DDBJ databases">
        <title>Vibrio sp. SM6, a novel species isolated from seawater.</title>
        <authorList>
            <person name="Wang X."/>
        </authorList>
    </citation>
    <scope>NUCLEOTIDE SEQUENCE [LARGE SCALE GENOMIC DNA]</scope>
    <source>
        <strain evidence="2 3">SM6</strain>
    </source>
</reference>
<comment type="caution">
    <text evidence="2">The sequence shown here is derived from an EMBL/GenBank/DDBJ whole genome shotgun (WGS) entry which is preliminary data.</text>
</comment>
<evidence type="ECO:0000313" key="3">
    <source>
        <dbReference type="Proteomes" id="UP000535589"/>
    </source>
</evidence>
<keyword evidence="1" id="KW-0732">Signal</keyword>
<proteinExistence type="predicted"/>
<evidence type="ECO:0000313" key="2">
    <source>
        <dbReference type="EMBL" id="NLS14512.1"/>
    </source>
</evidence>
<accession>A0A7X8YIL0</accession>
<keyword evidence="3" id="KW-1185">Reference proteome</keyword>
<dbReference type="EMBL" id="JABAIK010000022">
    <property type="protein sequence ID" value="NLS14512.1"/>
    <property type="molecule type" value="Genomic_DNA"/>
</dbReference>
<sequence>MKIRLLALSATALFSLSSVAADLTFYPTQVNGSIRHMDNTPNRDVTVIIDVHAKYTKENGKNKKFNETLQFSQSQASFADLLTPLQYSREELAQYTTNAKVRATGSNEFVQSFDLPFDIANETYKRAQPASIGHAALFHETVVDAEGRYKNFDVPALYVNINGTYVPAKNAQLHAPSFVKHNGRHMFKVVVTDIVDNVIVGFIEAKQKVTFEKADYFLNDGDRIPVYWTMKAESEPSCNSACQNQTEAHLSVSQAQVIGEGKRRSDIKAKNEHGELMDWFQYSQENGVNLGLGNKPLGLIKDADVDGRYWVYGSAITKDENAANSNKPYYSNEHKNTPAMAVAIDL</sequence>
<evidence type="ECO:0000256" key="1">
    <source>
        <dbReference type="SAM" id="SignalP"/>
    </source>
</evidence>
<protein>
    <submittedName>
        <fullName evidence="2">Uncharacterized protein</fullName>
    </submittedName>
</protein>
<gene>
    <name evidence="2" type="ORF">HGP28_16740</name>
</gene>
<feature type="chain" id="PRO_5031202456" evidence="1">
    <location>
        <begin position="21"/>
        <end position="346"/>
    </location>
</feature>
<dbReference type="AlphaFoldDB" id="A0A7X8YIL0"/>
<dbReference type="RefSeq" id="WP_168837605.1">
    <property type="nucleotide sequence ID" value="NZ_JABAIK010000022.1"/>
</dbReference>